<organism evidence="1 2">
    <name type="scientific">Algoriphagus ornithinivorans</name>
    <dbReference type="NCBI Taxonomy" id="226506"/>
    <lineage>
        <taxon>Bacteria</taxon>
        <taxon>Pseudomonadati</taxon>
        <taxon>Bacteroidota</taxon>
        <taxon>Cytophagia</taxon>
        <taxon>Cytophagales</taxon>
        <taxon>Cyclobacteriaceae</taxon>
        <taxon>Algoriphagus</taxon>
    </lineage>
</organism>
<name>A0A1I5IAN2_9BACT</name>
<sequence>MFSFITTIFFLFSTPDSTGVNYFYFGNTNLLGVGKIVDDKKEGLWKVYIPDDPFDFPQPSLLQADQEVFEDKFSQERILFQIHFKSDLPNGFFQENYPSGEIKYLTFFKEGKPHGDFREFHKNGIMKAHGTFSEGKIDGAWEEFNEIGKLVVQGNFKNGRQEGEWVEQLDYMPGFYRKGSYLLGLKEGEWVLTDESGEISQIEIFEDGKLVSVGTFKAGDKELKGGNLKKGSGIRVFYDLEGHMVAKGRYSTGIPKGDWYFYFPKSDKVLAEGRLYGSDRVGLWYFYSYDGEIIDQQEYYSNSLYSGPNSQGLTFQDQWSPSSSPDALQSAHQSIFNSRYNMNGSFLRAN</sequence>
<dbReference type="EMBL" id="FOVW01000008">
    <property type="protein sequence ID" value="SFO57290.1"/>
    <property type="molecule type" value="Genomic_DNA"/>
</dbReference>
<proteinExistence type="predicted"/>
<dbReference type="PANTHER" id="PTHR33706:SF1">
    <property type="entry name" value="TPR REPEAT PROTEIN"/>
    <property type="match status" value="1"/>
</dbReference>
<dbReference type="STRING" id="226506.SAMN04488519_108170"/>
<gene>
    <name evidence="1" type="ORF">SAMN04488519_108170</name>
</gene>
<evidence type="ECO:0000313" key="2">
    <source>
        <dbReference type="Proteomes" id="UP000199564"/>
    </source>
</evidence>
<dbReference type="RefSeq" id="WP_091654917.1">
    <property type="nucleotide sequence ID" value="NZ_FOVW01000008.1"/>
</dbReference>
<protein>
    <submittedName>
        <fullName evidence="1">Antitoxin component YwqK of the YwqJK toxin-antitoxin module</fullName>
    </submittedName>
</protein>
<dbReference type="Proteomes" id="UP000199564">
    <property type="component" value="Unassembled WGS sequence"/>
</dbReference>
<evidence type="ECO:0000313" key="1">
    <source>
        <dbReference type="EMBL" id="SFO57290.1"/>
    </source>
</evidence>
<dbReference type="AlphaFoldDB" id="A0A1I5IAN2"/>
<reference evidence="2" key="1">
    <citation type="submission" date="2016-10" db="EMBL/GenBank/DDBJ databases">
        <authorList>
            <person name="Varghese N."/>
            <person name="Submissions S."/>
        </authorList>
    </citation>
    <scope>NUCLEOTIDE SEQUENCE [LARGE SCALE GENOMIC DNA]</scope>
    <source>
        <strain evidence="2">DSM 15282</strain>
    </source>
</reference>
<accession>A0A1I5IAN2</accession>
<keyword evidence="2" id="KW-1185">Reference proteome</keyword>
<dbReference type="InterPro" id="IPR011652">
    <property type="entry name" value="MORN_2"/>
</dbReference>
<dbReference type="Gene3D" id="2.20.110.10">
    <property type="entry name" value="Histone H3 K4-specific methyltransferase SET7/9 N-terminal domain"/>
    <property type="match status" value="2"/>
</dbReference>
<dbReference type="PANTHER" id="PTHR33706">
    <property type="entry name" value="MORN VARIANT REPEAT PROTEIN"/>
    <property type="match status" value="1"/>
</dbReference>
<dbReference type="Pfam" id="PF07661">
    <property type="entry name" value="MORN_2"/>
    <property type="match status" value="2"/>
</dbReference>
<dbReference type="SUPFAM" id="SSF82185">
    <property type="entry name" value="Histone H3 K4-specific methyltransferase SET7/9 N-terminal domain"/>
    <property type="match status" value="2"/>
</dbReference>